<comment type="similarity">
    <text evidence="1">Belongs to the glycosyl hydrolase 13 family.</text>
</comment>
<evidence type="ECO:0000256" key="2">
    <source>
        <dbReference type="ARBA" id="ARBA00022801"/>
    </source>
</evidence>
<dbReference type="CDD" id="cd02856">
    <property type="entry name" value="E_set_GDE_Isoamylase_N"/>
    <property type="match status" value="1"/>
</dbReference>
<gene>
    <name evidence="6" type="ORF">HMPREF9193_00155</name>
</gene>
<dbReference type="SUPFAM" id="SSF51445">
    <property type="entry name" value="(Trans)glycosidases"/>
    <property type="match status" value="1"/>
</dbReference>
<evidence type="ECO:0000256" key="3">
    <source>
        <dbReference type="ARBA" id="ARBA00022946"/>
    </source>
</evidence>
<dbReference type="SUPFAM" id="SSF51011">
    <property type="entry name" value="Glycosyl hydrolase domain"/>
    <property type="match status" value="1"/>
</dbReference>
<comment type="caution">
    <text evidence="6">The sequence shown here is derived from an EMBL/GenBank/DDBJ whole genome shotgun (WGS) entry which is preliminary data.</text>
</comment>
<dbReference type="InterPro" id="IPR044505">
    <property type="entry name" value="GlgX_Isoamylase_N_E_set"/>
</dbReference>
<protein>
    <submittedName>
        <fullName evidence="6">Glycogen debranching enzyme GlgX</fullName>
    </submittedName>
</protein>
<dbReference type="Pfam" id="PF21156">
    <property type="entry name" value="ISOA1-3_C"/>
    <property type="match status" value="1"/>
</dbReference>
<dbReference type="InterPro" id="IPR017853">
    <property type="entry name" value="GH"/>
</dbReference>
<evidence type="ECO:0000313" key="6">
    <source>
        <dbReference type="EMBL" id="ERJ94186.1"/>
    </source>
</evidence>
<dbReference type="PANTHER" id="PTHR43002">
    <property type="entry name" value="GLYCOGEN DEBRANCHING ENZYME"/>
    <property type="match status" value="1"/>
</dbReference>
<dbReference type="InterPro" id="IPR014756">
    <property type="entry name" value="Ig_E-set"/>
</dbReference>
<keyword evidence="4" id="KW-0326">Glycosidase</keyword>
<evidence type="ECO:0000259" key="5">
    <source>
        <dbReference type="SMART" id="SM00642"/>
    </source>
</evidence>
<keyword evidence="7" id="KW-1185">Reference proteome</keyword>
<keyword evidence="2" id="KW-0378">Hydrolase</keyword>
<dbReference type="InterPro" id="IPR048650">
    <property type="entry name" value="ISOA1-3-like_C"/>
</dbReference>
<dbReference type="Gene3D" id="3.20.20.80">
    <property type="entry name" value="Glycosidases"/>
    <property type="match status" value="1"/>
</dbReference>
<reference evidence="6 7" key="1">
    <citation type="submission" date="2013-08" db="EMBL/GenBank/DDBJ databases">
        <authorList>
            <person name="Weinstock G."/>
            <person name="Sodergren E."/>
            <person name="Wylie T."/>
            <person name="Fulton L."/>
            <person name="Fulton R."/>
            <person name="Fronick C."/>
            <person name="O'Laughlin M."/>
            <person name="Godfrey J."/>
            <person name="Miner T."/>
            <person name="Herter B."/>
            <person name="Appelbaum E."/>
            <person name="Cordes M."/>
            <person name="Lek S."/>
            <person name="Wollam A."/>
            <person name="Pepin K.H."/>
            <person name="Palsikar V.B."/>
            <person name="Mitreva M."/>
            <person name="Wilson R.K."/>
        </authorList>
    </citation>
    <scope>NUCLEOTIDE SEQUENCE [LARGE SCALE GENOMIC DNA]</scope>
    <source>
        <strain evidence="6 7">ATCC 700332</strain>
    </source>
</reference>
<accession>A0ABN0P114</accession>
<dbReference type="NCBIfam" id="TIGR02100">
    <property type="entry name" value="glgX_debranch"/>
    <property type="match status" value="1"/>
</dbReference>
<dbReference type="Proteomes" id="UP000016649">
    <property type="component" value="Unassembled WGS sequence"/>
</dbReference>
<feature type="domain" description="Glycosyl hydrolase family 13 catalytic" evidence="5">
    <location>
        <begin position="150"/>
        <end position="564"/>
    </location>
</feature>
<dbReference type="EMBL" id="AWVH01000005">
    <property type="protein sequence ID" value="ERJ94186.1"/>
    <property type="molecule type" value="Genomic_DNA"/>
</dbReference>
<evidence type="ECO:0000256" key="4">
    <source>
        <dbReference type="ARBA" id="ARBA00023295"/>
    </source>
</evidence>
<dbReference type="InterPro" id="IPR011837">
    <property type="entry name" value="Glycogen_debranch_GlgX"/>
</dbReference>
<evidence type="ECO:0000256" key="1">
    <source>
        <dbReference type="ARBA" id="ARBA00008061"/>
    </source>
</evidence>
<organism evidence="6 7">
    <name type="scientific">Treponema lecithinolyticum ATCC 700332</name>
    <dbReference type="NCBI Taxonomy" id="1321815"/>
    <lineage>
        <taxon>Bacteria</taxon>
        <taxon>Pseudomonadati</taxon>
        <taxon>Spirochaetota</taxon>
        <taxon>Spirochaetia</taxon>
        <taxon>Spirochaetales</taxon>
        <taxon>Treponemataceae</taxon>
        <taxon>Treponema</taxon>
    </lineage>
</organism>
<dbReference type="Gene3D" id="2.60.40.10">
    <property type="entry name" value="Immunoglobulins"/>
    <property type="match status" value="1"/>
</dbReference>
<keyword evidence="3" id="KW-0809">Transit peptide</keyword>
<dbReference type="InterPro" id="IPR013780">
    <property type="entry name" value="Glyco_hydro_b"/>
</dbReference>
<name>A0ABN0P114_TRELE</name>
<dbReference type="CDD" id="cd11326">
    <property type="entry name" value="AmyAc_Glg_debranch"/>
    <property type="match status" value="1"/>
</dbReference>
<evidence type="ECO:0000313" key="7">
    <source>
        <dbReference type="Proteomes" id="UP000016649"/>
    </source>
</evidence>
<dbReference type="Pfam" id="PF00128">
    <property type="entry name" value="Alpha-amylase"/>
    <property type="match status" value="1"/>
</dbReference>
<dbReference type="Gene3D" id="2.60.40.1180">
    <property type="entry name" value="Golgi alpha-mannosidase II"/>
    <property type="match status" value="1"/>
</dbReference>
<dbReference type="InterPro" id="IPR006047">
    <property type="entry name" value="GH13_cat_dom"/>
</dbReference>
<dbReference type="InterPro" id="IPR013783">
    <property type="entry name" value="Ig-like_fold"/>
</dbReference>
<dbReference type="Pfam" id="PF02922">
    <property type="entry name" value="CBM_48"/>
    <property type="match status" value="1"/>
</dbReference>
<proteinExistence type="inferred from homology"/>
<sequence length="681" mass="77485">MPMHKYTVQDGKAFPLGASIRNNGVNFCVFSHSAYSITLELFENETDETPCFSVCLDSERNRSGDLWHVFIEGIGKGALYTYRADGPFKTDKGQRFDKNRRLLDPYAKALTNASVFLGQQPKCVVVDDDDFDWQGDRPLNRPIQNTVIYETHLKGFTRHNSANTAFGGTYRAFIEKIPYLKELGITAVEFLPLQEFDENENKNRNPKTNETLKNFWGYSTLAFFAPKASYAYDKKPGACVTEFKKMVREMHKNGLEVILDVVFNHSAEGNENGTTLNFRGFENSVYYLANGKDKSTYANFSGCGNTLNCNHPIVFSFILDCLHYWVSEMHVDGFRFDLASVLTRDQNGQISESAVLPAWIAEDALLRNTKIIAEAWDCAGAYQVGSFSVYGRRWAEWNDRFRNDVRRFWKADDFTANAFATRLAGSSDLYAASGRKPYHSVNYITSHDGFTLNDEVSYERKHNETNGEGNADGSDANFSCNYGTEGPADSQTERLRARHIKNMLLTLLVSQGTPLLLAGDEFRRTQNGNNNAYCQDNEISWIDWHLKTTHKEIFEFTKKAVAFRLRHSEFRRSDFFSGVNLSANDISDINWFDEHAHTPDWAKQNHFIACRIDGIFYLMCNASDTGIEARLPPPSKEKNWYRLADTALPFPEDFANENETLQPCSGVYRTSARSMIILQAK</sequence>
<dbReference type="InterPro" id="IPR004193">
    <property type="entry name" value="Glyco_hydro_13_N"/>
</dbReference>
<dbReference type="SMART" id="SM00642">
    <property type="entry name" value="Aamy"/>
    <property type="match status" value="1"/>
</dbReference>
<dbReference type="SUPFAM" id="SSF81296">
    <property type="entry name" value="E set domains"/>
    <property type="match status" value="1"/>
</dbReference>